<gene>
    <name evidence="2" type="ordered locus">Intca_1861</name>
</gene>
<dbReference type="Pfam" id="PF14361">
    <property type="entry name" value="RsbRD_N"/>
    <property type="match status" value="1"/>
</dbReference>
<sequence>MKLETVLRQSESDILDEAFSALQRSQVAHYERAGETFTRDRLAKLFGLVVDAIETRSLIPLSAYADRIASERFEAGFDISEVQMAFNSLEEAMWRRIVSAEPPDALAEAIGLLSTVLGFGKDTMARKYVSLASRKHVPSLDLTALFSGVEEGSPEG</sequence>
<feature type="domain" description="RsbT co-antagonist protein RsbRD N-terminal" evidence="1">
    <location>
        <begin position="14"/>
        <end position="117"/>
    </location>
</feature>
<dbReference type="KEGG" id="ica:Intca_1861"/>
<keyword evidence="3" id="KW-1185">Reference proteome</keyword>
<dbReference type="HOGENOM" id="CLU_1623723_0_0_11"/>
<dbReference type="InterPro" id="IPR025751">
    <property type="entry name" value="RsbRD_N_dom"/>
</dbReference>
<evidence type="ECO:0000313" key="3">
    <source>
        <dbReference type="Proteomes" id="UP000008914"/>
    </source>
</evidence>
<dbReference type="eggNOG" id="ENOG50331DV">
    <property type="taxonomic scope" value="Bacteria"/>
</dbReference>
<organism evidence="2 3">
    <name type="scientific">Intrasporangium calvum (strain ATCC 23552 / DSM 43043 / JCM 3097 / NBRC 12989 / NCIMB 10167 / NRRL B-3866 / 7 KIP)</name>
    <dbReference type="NCBI Taxonomy" id="710696"/>
    <lineage>
        <taxon>Bacteria</taxon>
        <taxon>Bacillati</taxon>
        <taxon>Actinomycetota</taxon>
        <taxon>Actinomycetes</taxon>
        <taxon>Micrococcales</taxon>
        <taxon>Intrasporangiaceae</taxon>
        <taxon>Intrasporangium</taxon>
    </lineage>
</organism>
<evidence type="ECO:0000313" key="2">
    <source>
        <dbReference type="EMBL" id="ADU48372.1"/>
    </source>
</evidence>
<dbReference type="EMBL" id="CP002343">
    <property type="protein sequence ID" value="ADU48372.1"/>
    <property type="molecule type" value="Genomic_DNA"/>
</dbReference>
<proteinExistence type="predicted"/>
<accession>E6SB84</accession>
<dbReference type="AlphaFoldDB" id="E6SB84"/>
<dbReference type="OrthoDB" id="4867151at2"/>
<reference evidence="2 3" key="1">
    <citation type="journal article" date="2010" name="Stand. Genomic Sci.">
        <title>Complete genome sequence of Intrasporangium calvum type strain (7 KIP).</title>
        <authorList>
            <person name="Del Rio T.G."/>
            <person name="Chertkov O."/>
            <person name="Yasawong M."/>
            <person name="Lucas S."/>
            <person name="Deshpande S."/>
            <person name="Cheng J.F."/>
            <person name="Detter C."/>
            <person name="Tapia R."/>
            <person name="Han C."/>
            <person name="Goodwin L."/>
            <person name="Pitluck S."/>
            <person name="Liolios K."/>
            <person name="Ivanova N."/>
            <person name="Mavromatis K."/>
            <person name="Pati A."/>
            <person name="Chen A."/>
            <person name="Palaniappan K."/>
            <person name="Land M."/>
            <person name="Hauser L."/>
            <person name="Chang Y.J."/>
            <person name="Jeffries C.D."/>
            <person name="Rohde M."/>
            <person name="Pukall R."/>
            <person name="Sikorski J."/>
            <person name="Goker M."/>
            <person name="Woyke T."/>
            <person name="Bristow J."/>
            <person name="Eisen J.A."/>
            <person name="Markowitz V."/>
            <person name="Hugenholtz P."/>
            <person name="Kyrpides N.C."/>
            <person name="Klenk H.P."/>
            <person name="Lapidus A."/>
        </authorList>
    </citation>
    <scope>NUCLEOTIDE SEQUENCE [LARGE SCALE GENOMIC DNA]</scope>
    <source>
        <strain evidence="3">ATCC 23552 / DSM 43043 / JCM 3097 / NBRC 12989 / 7 KIP</strain>
    </source>
</reference>
<name>E6SB84_INTC7</name>
<protein>
    <recommendedName>
        <fullName evidence="1">RsbT co-antagonist protein RsbRD N-terminal domain-containing protein</fullName>
    </recommendedName>
</protein>
<evidence type="ECO:0000259" key="1">
    <source>
        <dbReference type="Pfam" id="PF14361"/>
    </source>
</evidence>
<dbReference type="Proteomes" id="UP000008914">
    <property type="component" value="Chromosome"/>
</dbReference>
<dbReference type="RefSeq" id="WP_013492687.1">
    <property type="nucleotide sequence ID" value="NC_014830.1"/>
</dbReference>